<evidence type="ECO:0000313" key="1">
    <source>
        <dbReference type="EMBL" id="EEC89177.1"/>
    </source>
</evidence>
<dbReference type="AlphaFoldDB" id="B7CDI8"/>
<dbReference type="OrthoDB" id="3243252at2"/>
<accession>B7CDI8</accession>
<dbReference type="RefSeq" id="WP_003866049.1">
    <property type="nucleotide sequence ID" value="NZ_DS996849.1"/>
</dbReference>
<comment type="caution">
    <text evidence="1">The sequence shown here is derived from an EMBL/GenBank/DDBJ whole genome shotgun (WGS) entry which is preliminary data.</text>
</comment>
<reference evidence="1 2" key="2">
    <citation type="submission" date="2008-11" db="EMBL/GenBank/DDBJ databases">
        <title>Draft genome sequence of Eubacterium biforme (DSM 3989).</title>
        <authorList>
            <person name="Sudarsanam P."/>
            <person name="Ley R."/>
            <person name="Guruge J."/>
            <person name="Turnbaugh P.J."/>
            <person name="Mahowald M."/>
            <person name="Liep D."/>
            <person name="Gordon J."/>
        </authorList>
    </citation>
    <scope>NUCLEOTIDE SEQUENCE [LARGE SCALE GENOMIC DNA]</scope>
    <source>
        <strain evidence="1 2">DSM 3989</strain>
    </source>
</reference>
<dbReference type="STRING" id="518637.EUBIFOR_02271"/>
<sequence>MLNDVIESYGGKKIDPLDVYKDIFRIGEGFIQKEYEESGSFKANPIAYYKNENEDHGHFRIMFEDKFEEIYRNELVNADFCVMNGITYFGAKYTSDRASKMCAMIFDIDGVTDKSLNNFFYAAFNKEFDYYPLPNYVALSGHGIHLYYVFEEPVPLFPNLKLQLKEFKYSLTEKMWNKNTSVDEKVQKQGINQPFRILGGKCKKNAPLDRVEVYRVNQHPVNIEYLNRFVPTKIEIDEKKLFKESKLTLDQAKEKYPEWYENKVLKGKRSYWTVKRDLYDWWIQQIKKEENGASYGHRYFCIMTLVIYGIKCGLSKDEIKQDAIDLIPFLNGLNKEEPFTEEDIKSALECYDERYNTFPLKDIEKLTNIRIERNKRNGRKQGVHLERARAVQMIDYPNREWINKEGAPTKQTIVQKWRLEHPNGKKIDCEKDTGLSRHTVIKWWNN</sequence>
<organism evidence="1 2">
    <name type="scientific">Holdemanella biformis DSM 3989</name>
    <dbReference type="NCBI Taxonomy" id="518637"/>
    <lineage>
        <taxon>Bacteria</taxon>
        <taxon>Bacillati</taxon>
        <taxon>Bacillota</taxon>
        <taxon>Erysipelotrichia</taxon>
        <taxon>Erysipelotrichales</taxon>
        <taxon>Erysipelotrichaceae</taxon>
        <taxon>Holdemanella</taxon>
    </lineage>
</organism>
<keyword evidence="2" id="KW-1185">Reference proteome</keyword>
<evidence type="ECO:0000313" key="2">
    <source>
        <dbReference type="Proteomes" id="UP000004315"/>
    </source>
</evidence>
<protein>
    <submittedName>
        <fullName evidence="1">Uncharacterized protein</fullName>
    </submittedName>
</protein>
<dbReference type="Proteomes" id="UP000004315">
    <property type="component" value="Unassembled WGS sequence"/>
</dbReference>
<proteinExistence type="predicted"/>
<dbReference type="EMBL" id="ABYT01000116">
    <property type="protein sequence ID" value="EEC89177.1"/>
    <property type="molecule type" value="Genomic_DNA"/>
</dbReference>
<dbReference type="eggNOG" id="ENOG502Z92J">
    <property type="taxonomic scope" value="Bacteria"/>
</dbReference>
<name>B7CDI8_9FIRM</name>
<gene>
    <name evidence="1" type="ORF">EUBIFOR_02271</name>
</gene>
<reference evidence="1 2" key="1">
    <citation type="submission" date="2008-10" db="EMBL/GenBank/DDBJ databases">
        <authorList>
            <person name="Fulton L."/>
            <person name="Clifton S."/>
            <person name="Fulton B."/>
            <person name="Xu J."/>
            <person name="Minx P."/>
            <person name="Pepin K.H."/>
            <person name="Johnson M."/>
            <person name="Bhonagiri V."/>
            <person name="Nash W.E."/>
            <person name="Mardis E.R."/>
            <person name="Wilson R.K."/>
        </authorList>
    </citation>
    <scope>NUCLEOTIDE SEQUENCE [LARGE SCALE GENOMIC DNA]</scope>
    <source>
        <strain evidence="1 2">DSM 3989</strain>
    </source>
</reference>
<dbReference type="HOGENOM" id="CLU_034808_0_0_9"/>